<dbReference type="AlphaFoldDB" id="A0A1G2SZE1"/>
<proteinExistence type="predicted"/>
<feature type="transmembrane region" description="Helical" evidence="3">
    <location>
        <begin position="7"/>
        <end position="30"/>
    </location>
</feature>
<dbReference type="EMBL" id="MHVH01000005">
    <property type="protein sequence ID" value="OHA90383.1"/>
    <property type="molecule type" value="Genomic_DNA"/>
</dbReference>
<keyword evidence="3" id="KW-0472">Membrane</keyword>
<dbReference type="InterPro" id="IPR052346">
    <property type="entry name" value="O-mannosyl-transferase_TMTC"/>
</dbReference>
<keyword evidence="1" id="KW-0677">Repeat</keyword>
<keyword evidence="3" id="KW-0812">Transmembrane</keyword>
<dbReference type="SMART" id="SM00028">
    <property type="entry name" value="TPR"/>
    <property type="match status" value="2"/>
</dbReference>
<dbReference type="Proteomes" id="UP000178107">
    <property type="component" value="Unassembled WGS sequence"/>
</dbReference>
<feature type="transmembrane region" description="Helical" evidence="3">
    <location>
        <begin position="339"/>
        <end position="361"/>
    </location>
</feature>
<feature type="transmembrane region" description="Helical" evidence="3">
    <location>
        <begin position="276"/>
        <end position="300"/>
    </location>
</feature>
<dbReference type="PANTHER" id="PTHR44227">
    <property type="match status" value="1"/>
</dbReference>
<evidence type="ECO:0000256" key="3">
    <source>
        <dbReference type="SAM" id="Phobius"/>
    </source>
</evidence>
<organism evidence="4 5">
    <name type="scientific">Candidatus Zambryskibacteria bacterium RIFCSPHIGHO2_01_FULL_46_25</name>
    <dbReference type="NCBI Taxonomy" id="1802738"/>
    <lineage>
        <taxon>Bacteria</taxon>
        <taxon>Candidatus Zambryskiibacteriota</taxon>
    </lineage>
</organism>
<evidence type="ECO:0000256" key="2">
    <source>
        <dbReference type="ARBA" id="ARBA00022803"/>
    </source>
</evidence>
<feature type="transmembrane region" description="Helical" evidence="3">
    <location>
        <begin position="307"/>
        <end position="327"/>
    </location>
</feature>
<gene>
    <name evidence="4" type="ORF">A2838_02175</name>
</gene>
<accession>A0A1G2SZE1</accession>
<sequence length="520" mass="58013">MTKKEKIFFGILGALVLIIYGQSLAGGFVFDDRGIAEHQELFTGLDQVVQVATHPYWIVEAGLYRPVTLLSYLFNTVFLGEGAFGFHLINLFLYFGICACIYLLVKRLFENEWLAYLSALIFLVLPIHTEVVANISGRSELLALFFSLLLLLEFSKEKINFWLAGLWMFLAIGAKETAVAVVPLAVLIMVIQKRKVLSPATLGVAMGASIYFILRLLVLGPAHFLGVETSIIENPLLFASVPDRIATGLQILWIYVSKTFWPANLCSDYSYNQIPIASFMSAGAILGALVLFAAIVSFFFFLRRRPIISFASAIFLASFIPVSNLIFPVGTIAGERLFFYPSLGFALFVAYVLNSSLTLPLSGEGKNWITPLIKGVGGLLIIIYVIISFQRQSVWMSEEKLFLNAAECAPKSVLSLSNAGTVYYFRGDFETAAKYLEASKAIKPVYSKGLNNLGLVYWKQGRPREAEQMYHESLKQKYPYPGAIENLTLLYLSEKNDEKALHWLKIMYPNVGDSALRSLF</sequence>
<feature type="transmembrane region" description="Helical" evidence="3">
    <location>
        <begin position="203"/>
        <end position="224"/>
    </location>
</feature>
<comment type="caution">
    <text evidence="4">The sequence shown here is derived from an EMBL/GenBank/DDBJ whole genome shotgun (WGS) entry which is preliminary data.</text>
</comment>
<dbReference type="InterPro" id="IPR019734">
    <property type="entry name" value="TPR_rpt"/>
</dbReference>
<name>A0A1G2SZE1_9BACT</name>
<keyword evidence="3" id="KW-1133">Transmembrane helix</keyword>
<evidence type="ECO:0000313" key="5">
    <source>
        <dbReference type="Proteomes" id="UP000178107"/>
    </source>
</evidence>
<dbReference type="Gene3D" id="1.25.40.10">
    <property type="entry name" value="Tetratricopeptide repeat domain"/>
    <property type="match status" value="1"/>
</dbReference>
<evidence type="ECO:0000256" key="1">
    <source>
        <dbReference type="ARBA" id="ARBA00022737"/>
    </source>
</evidence>
<dbReference type="InterPro" id="IPR011990">
    <property type="entry name" value="TPR-like_helical_dom_sf"/>
</dbReference>
<dbReference type="SUPFAM" id="SSF48452">
    <property type="entry name" value="TPR-like"/>
    <property type="match status" value="1"/>
</dbReference>
<feature type="transmembrane region" description="Helical" evidence="3">
    <location>
        <begin position="166"/>
        <end position="191"/>
    </location>
</feature>
<keyword evidence="2" id="KW-0802">TPR repeat</keyword>
<reference evidence="4 5" key="1">
    <citation type="journal article" date="2016" name="Nat. Commun.">
        <title>Thousands of microbial genomes shed light on interconnected biogeochemical processes in an aquifer system.</title>
        <authorList>
            <person name="Anantharaman K."/>
            <person name="Brown C.T."/>
            <person name="Hug L.A."/>
            <person name="Sharon I."/>
            <person name="Castelle C.J."/>
            <person name="Probst A.J."/>
            <person name="Thomas B.C."/>
            <person name="Singh A."/>
            <person name="Wilkins M.J."/>
            <person name="Karaoz U."/>
            <person name="Brodie E.L."/>
            <person name="Williams K.H."/>
            <person name="Hubbard S.S."/>
            <person name="Banfield J.F."/>
        </authorList>
    </citation>
    <scope>NUCLEOTIDE SEQUENCE [LARGE SCALE GENOMIC DNA]</scope>
</reference>
<feature type="transmembrane region" description="Helical" evidence="3">
    <location>
        <begin position="84"/>
        <end position="105"/>
    </location>
</feature>
<protein>
    <submittedName>
        <fullName evidence="4">Uncharacterized protein</fullName>
    </submittedName>
</protein>
<dbReference type="Pfam" id="PF13374">
    <property type="entry name" value="TPR_10"/>
    <property type="match status" value="1"/>
</dbReference>
<feature type="transmembrane region" description="Helical" evidence="3">
    <location>
        <begin position="368"/>
        <end position="387"/>
    </location>
</feature>
<dbReference type="PANTHER" id="PTHR44227:SF3">
    <property type="entry name" value="PROTEIN O-MANNOSYL-TRANSFERASE TMTC4"/>
    <property type="match status" value="1"/>
</dbReference>
<evidence type="ECO:0000313" key="4">
    <source>
        <dbReference type="EMBL" id="OHA90383.1"/>
    </source>
</evidence>
<feature type="transmembrane region" description="Helical" evidence="3">
    <location>
        <begin position="112"/>
        <end position="129"/>
    </location>
</feature>